<comment type="caution">
    <text evidence="3">The sequence shown here is derived from an EMBL/GenBank/DDBJ whole genome shotgun (WGS) entry which is preliminary data.</text>
</comment>
<proteinExistence type="predicted"/>
<organism evidence="3 4">
    <name type="scientific">Microtetraspora glauca</name>
    <dbReference type="NCBI Taxonomy" id="1996"/>
    <lineage>
        <taxon>Bacteria</taxon>
        <taxon>Bacillati</taxon>
        <taxon>Actinomycetota</taxon>
        <taxon>Actinomycetes</taxon>
        <taxon>Streptosporangiales</taxon>
        <taxon>Streptosporangiaceae</taxon>
        <taxon>Microtetraspora</taxon>
    </lineage>
</organism>
<keyword evidence="4" id="KW-1185">Reference proteome</keyword>
<reference evidence="3 4" key="1">
    <citation type="submission" date="2024-06" db="EMBL/GenBank/DDBJ databases">
        <title>The Natural Products Discovery Center: Release of the First 8490 Sequenced Strains for Exploring Actinobacteria Biosynthetic Diversity.</title>
        <authorList>
            <person name="Kalkreuter E."/>
            <person name="Kautsar S.A."/>
            <person name="Yang D."/>
            <person name="Bader C.D."/>
            <person name="Teijaro C.N."/>
            <person name="Fluegel L."/>
            <person name="Davis C.M."/>
            <person name="Simpson J.R."/>
            <person name="Lauterbach L."/>
            <person name="Steele A.D."/>
            <person name="Gui C."/>
            <person name="Meng S."/>
            <person name="Li G."/>
            <person name="Viehrig K."/>
            <person name="Ye F."/>
            <person name="Su P."/>
            <person name="Kiefer A.F."/>
            <person name="Nichols A."/>
            <person name="Cepeda A.J."/>
            <person name="Yan W."/>
            <person name="Fan B."/>
            <person name="Jiang Y."/>
            <person name="Adhikari A."/>
            <person name="Zheng C.-J."/>
            <person name="Schuster L."/>
            <person name="Cowan T.M."/>
            <person name="Smanski M.J."/>
            <person name="Chevrette M.G."/>
            <person name="De Carvalho L.P.S."/>
            <person name="Shen B."/>
        </authorList>
    </citation>
    <scope>NUCLEOTIDE SEQUENCE [LARGE SCALE GENOMIC DNA]</scope>
    <source>
        <strain evidence="3 4">NPDC050100</strain>
    </source>
</reference>
<keyword evidence="1" id="KW-0175">Coiled coil</keyword>
<feature type="compositionally biased region" description="Low complexity" evidence="2">
    <location>
        <begin position="304"/>
        <end position="315"/>
    </location>
</feature>
<dbReference type="Proteomes" id="UP001551675">
    <property type="component" value="Unassembled WGS sequence"/>
</dbReference>
<evidence type="ECO:0000256" key="1">
    <source>
        <dbReference type="SAM" id="Coils"/>
    </source>
</evidence>
<feature type="compositionally biased region" description="Low complexity" evidence="2">
    <location>
        <begin position="259"/>
        <end position="274"/>
    </location>
</feature>
<evidence type="ECO:0000256" key="2">
    <source>
        <dbReference type="SAM" id="MobiDB-lite"/>
    </source>
</evidence>
<accession>A0ABV3GF37</accession>
<dbReference type="EMBL" id="JBFALK010000008">
    <property type="protein sequence ID" value="MEV0970250.1"/>
    <property type="molecule type" value="Genomic_DNA"/>
</dbReference>
<evidence type="ECO:0008006" key="5">
    <source>
        <dbReference type="Google" id="ProtNLM"/>
    </source>
</evidence>
<gene>
    <name evidence="3" type="ORF">AB0I59_16555</name>
</gene>
<evidence type="ECO:0000313" key="3">
    <source>
        <dbReference type="EMBL" id="MEV0970250.1"/>
    </source>
</evidence>
<protein>
    <recommendedName>
        <fullName evidence="5">Chromosome partition protein Smc</fullName>
    </recommendedName>
</protein>
<evidence type="ECO:0000313" key="4">
    <source>
        <dbReference type="Proteomes" id="UP001551675"/>
    </source>
</evidence>
<feature type="coiled-coil region" evidence="1">
    <location>
        <begin position="129"/>
        <end position="226"/>
    </location>
</feature>
<name>A0ABV3GF37_MICGL</name>
<feature type="compositionally biased region" description="Basic and acidic residues" evidence="2">
    <location>
        <begin position="283"/>
        <end position="295"/>
    </location>
</feature>
<feature type="compositionally biased region" description="Basic and acidic residues" evidence="2">
    <location>
        <begin position="241"/>
        <end position="254"/>
    </location>
</feature>
<feature type="region of interest" description="Disordered" evidence="2">
    <location>
        <begin position="237"/>
        <end position="315"/>
    </location>
</feature>
<dbReference type="RefSeq" id="WP_358133569.1">
    <property type="nucleotide sequence ID" value="NZ_JBFALK010000008.1"/>
</dbReference>
<sequence>MESFGDVGDDLLMAGTLEPAKRGGTGPGELCALPDDLEREVREFAGQLREIFGMLHMSLGQYAALNYMDKGALSRYLSGRRIPARPFLDGLLGELTKARGRPVTTEVREHLHDLHLRALESRDKQAFQVQVVTDQLATATTELRETRNQVKSLQEVLAAREQQVEELIRDSRQLRAAWTDERERTQAEIGLLREQERERDQLLAEIETLQQRLTYARRRQIEAERRCRLLEAALESVGDPRAAEREEGATARDDESTESASPASSRSARGWPSGHQRMTYPAIERDPAPFTRESDWWPPPGEPWPEQAAAWRPPY</sequence>